<feature type="domain" description="Maestro-like HEAT-repeats" evidence="2">
    <location>
        <begin position="122"/>
        <end position="351"/>
    </location>
</feature>
<dbReference type="Pfam" id="PF23227">
    <property type="entry name" value="HEAT_MROH2B_C"/>
    <property type="match status" value="1"/>
</dbReference>
<feature type="domain" description="Maestro/Maestro-like HEAT-repeats" evidence="3">
    <location>
        <begin position="537"/>
        <end position="792"/>
    </location>
</feature>
<dbReference type="AlphaFoldDB" id="A0A091DX06"/>
<dbReference type="STRING" id="885580.ENSFDAP00000001859"/>
<dbReference type="eggNOG" id="KOG2032">
    <property type="taxonomic scope" value="Eukaryota"/>
</dbReference>
<dbReference type="SUPFAM" id="SSF48371">
    <property type="entry name" value="ARM repeat"/>
    <property type="match status" value="1"/>
</dbReference>
<evidence type="ECO:0000259" key="3">
    <source>
        <dbReference type="Pfam" id="PF23227"/>
    </source>
</evidence>
<dbReference type="PANTHER" id="PTHR23120">
    <property type="entry name" value="MAESTRO-RELATED HEAT DOMAIN-CONTAINING"/>
    <property type="match status" value="1"/>
</dbReference>
<accession>A0A091DX06</accession>
<name>A0A091DX06_FUKDA</name>
<dbReference type="InterPro" id="IPR048465">
    <property type="entry name" value="Maestro-like_HEAT"/>
</dbReference>
<proteinExistence type="predicted"/>
<evidence type="ECO:0000256" key="1">
    <source>
        <dbReference type="ARBA" id="ARBA00022737"/>
    </source>
</evidence>
<reference evidence="4 5" key="1">
    <citation type="submission" date="2013-11" db="EMBL/GenBank/DDBJ databases">
        <title>The Damaraland mole rat (Fukomys damarensis) genome and evolution of African mole rats.</title>
        <authorList>
            <person name="Gladyshev V.N."/>
            <person name="Fang X."/>
        </authorList>
    </citation>
    <scope>NUCLEOTIDE SEQUENCE [LARGE SCALE GENOMIC DNA]</scope>
    <source>
        <tissue evidence="4">Liver</tissue>
    </source>
</reference>
<dbReference type="Proteomes" id="UP000028990">
    <property type="component" value="Unassembled WGS sequence"/>
</dbReference>
<keyword evidence="1" id="KW-0677">Repeat</keyword>
<evidence type="ECO:0008006" key="6">
    <source>
        <dbReference type="Google" id="ProtNLM"/>
    </source>
</evidence>
<dbReference type="EMBL" id="KN121905">
    <property type="protein sequence ID" value="KFO34815.1"/>
    <property type="molecule type" value="Genomic_DNA"/>
</dbReference>
<dbReference type="InterPro" id="IPR055406">
    <property type="entry name" value="HEAT_Maestro"/>
</dbReference>
<evidence type="ECO:0000313" key="5">
    <source>
        <dbReference type="Proteomes" id="UP000028990"/>
    </source>
</evidence>
<protein>
    <recommendedName>
        <fullName evidence="6">HEAT repeat-containing protein 7A</fullName>
    </recommendedName>
</protein>
<dbReference type="Pfam" id="PF21047">
    <property type="entry name" value="HEAT_Maestro"/>
    <property type="match status" value="1"/>
</dbReference>
<dbReference type="GO" id="GO:0005737">
    <property type="term" value="C:cytoplasm"/>
    <property type="evidence" value="ECO:0007669"/>
    <property type="project" value="TreeGrafter"/>
</dbReference>
<keyword evidence="5" id="KW-1185">Reference proteome</keyword>
<gene>
    <name evidence="4" type="ORF">H920_03843</name>
</gene>
<organism evidence="4 5">
    <name type="scientific">Fukomys damarensis</name>
    <name type="common">Damaraland mole rat</name>
    <name type="synonym">Cryptomys damarensis</name>
    <dbReference type="NCBI Taxonomy" id="885580"/>
    <lineage>
        <taxon>Eukaryota</taxon>
        <taxon>Metazoa</taxon>
        <taxon>Chordata</taxon>
        <taxon>Craniata</taxon>
        <taxon>Vertebrata</taxon>
        <taxon>Euteleostomi</taxon>
        <taxon>Mammalia</taxon>
        <taxon>Eutheria</taxon>
        <taxon>Euarchontoglires</taxon>
        <taxon>Glires</taxon>
        <taxon>Rodentia</taxon>
        <taxon>Hystricomorpha</taxon>
        <taxon>Bathyergidae</taxon>
        <taxon>Fukomys</taxon>
    </lineage>
</organism>
<dbReference type="InterPro" id="IPR011989">
    <property type="entry name" value="ARM-like"/>
</dbReference>
<dbReference type="InterPro" id="IPR045206">
    <property type="entry name" value="Maestro_heat-like_prot"/>
</dbReference>
<dbReference type="Gene3D" id="1.25.10.10">
    <property type="entry name" value="Leucine-rich Repeat Variant"/>
    <property type="match status" value="1"/>
</dbReference>
<dbReference type="InterPro" id="IPR016024">
    <property type="entry name" value="ARM-type_fold"/>
</dbReference>
<dbReference type="PANTHER" id="PTHR23120:SF5">
    <property type="entry name" value="MAESTRO HEAT-LIKE REPEAT FAMILY MEMBER 9"/>
    <property type="match status" value="1"/>
</dbReference>
<sequence length="835" mass="94718">MHHVKGQDPNDECNCTVFLKGTNKFNEKKILCTCCECVSEHLARSLCEAYTALLCHQSIILAVNSSFVEPLQQYESQLEIIRTSFKMAFGLPSFDRGTFQTSEDDVKDLEEMTLWMAEDRLHQQERIMVTISRVLRFAARKVREHTSIDVPCLGVLAAELSLLCSHANDAVTQQASLGMYYLLCIAKRQSDFQRDNPTKQHEYGRSSFLTSDSEFQPETLQQDKIKLAQCIGQSLSPSLLTDFMLHLLMKLSTPDRETASKAASVLKPTLKYHARKVTRVCQMVDSVYKQLKENSSDFMRDSLLEVVTLLVQTLPKGVVFQLMDYRVPMDSALTLMWQAVGAQPQVAPQVLKPILLVLKDKPWEAEAAVQGGRCFALDATNMMPLAASQALCVLLPTASYKRTVAQLFPEILMALLFQLLYVSQLRMQPQDKPIYAREALRILLKCSGLQEVDRALNQKYCWSHIYQAYHYHDGVNLMARTLCECNFPQFPETLHHLHKLLVQGPRSSEEHVIIVIFFIKILDKFFKDPLPELFLVLLKNWINDSNPEISKLSLQKITSMAPVVNKIENVCSLLTSILNAFTSKDDTVVVQALLTLRRLVDKLDKATYSSLCPGIASSYFRLMDHSHGNVRSLAVRHLAELLKDMSQHTSTLRHVLGGFAPLILCLEDRDARVVSACRYTLAICDSQLDWSVSNSLKEENYNFELVVLNTCNSLLLSHESCLTYLVCDALRFLGSSQVRLRRASIILLGYLAELGGHLLFRDDIEILIEATERMLQDEDSQVQGLAEITHNILKKIAHRPRSTAIKHAFQRLFKFSYPKEMKLLYNWQGGAQTAL</sequence>
<evidence type="ECO:0000313" key="4">
    <source>
        <dbReference type="EMBL" id="KFO34815.1"/>
    </source>
</evidence>
<evidence type="ECO:0000259" key="2">
    <source>
        <dbReference type="Pfam" id="PF21047"/>
    </source>
</evidence>